<reference evidence="2" key="1">
    <citation type="submission" date="2023-03" db="EMBL/GenBank/DDBJ databases">
        <title>Massive genome expansion in bonnet fungi (Mycena s.s.) driven by repeated elements and novel gene families across ecological guilds.</title>
        <authorList>
            <consortium name="Lawrence Berkeley National Laboratory"/>
            <person name="Harder C.B."/>
            <person name="Miyauchi S."/>
            <person name="Viragh M."/>
            <person name="Kuo A."/>
            <person name="Thoen E."/>
            <person name="Andreopoulos B."/>
            <person name="Lu D."/>
            <person name="Skrede I."/>
            <person name="Drula E."/>
            <person name="Henrissat B."/>
            <person name="Morin E."/>
            <person name="Kohler A."/>
            <person name="Barry K."/>
            <person name="LaButti K."/>
            <person name="Morin E."/>
            <person name="Salamov A."/>
            <person name="Lipzen A."/>
            <person name="Mereny Z."/>
            <person name="Hegedus B."/>
            <person name="Baldrian P."/>
            <person name="Stursova M."/>
            <person name="Weitz H."/>
            <person name="Taylor A."/>
            <person name="Grigoriev I.V."/>
            <person name="Nagy L.G."/>
            <person name="Martin F."/>
            <person name="Kauserud H."/>
        </authorList>
    </citation>
    <scope>NUCLEOTIDE SEQUENCE</scope>
    <source>
        <strain evidence="2">CBHHK067</strain>
    </source>
</reference>
<comment type="caution">
    <text evidence="2">The sequence shown here is derived from an EMBL/GenBank/DDBJ whole genome shotgun (WGS) entry which is preliminary data.</text>
</comment>
<protein>
    <submittedName>
        <fullName evidence="2">Uncharacterized protein</fullName>
    </submittedName>
</protein>
<keyword evidence="3" id="KW-1185">Reference proteome</keyword>
<feature type="region of interest" description="Disordered" evidence="1">
    <location>
        <begin position="190"/>
        <end position="212"/>
    </location>
</feature>
<accession>A0AAD7GGY1</accession>
<evidence type="ECO:0000313" key="2">
    <source>
        <dbReference type="EMBL" id="KAJ7690365.1"/>
    </source>
</evidence>
<gene>
    <name evidence="2" type="ORF">B0H17DRAFT_1134392</name>
</gene>
<organism evidence="2 3">
    <name type="scientific">Mycena rosella</name>
    <name type="common">Pink bonnet</name>
    <name type="synonym">Agaricus rosellus</name>
    <dbReference type="NCBI Taxonomy" id="1033263"/>
    <lineage>
        <taxon>Eukaryota</taxon>
        <taxon>Fungi</taxon>
        <taxon>Dikarya</taxon>
        <taxon>Basidiomycota</taxon>
        <taxon>Agaricomycotina</taxon>
        <taxon>Agaricomycetes</taxon>
        <taxon>Agaricomycetidae</taxon>
        <taxon>Agaricales</taxon>
        <taxon>Marasmiineae</taxon>
        <taxon>Mycenaceae</taxon>
        <taxon>Mycena</taxon>
    </lineage>
</organism>
<name>A0AAD7GGY1_MYCRO</name>
<proteinExistence type="predicted"/>
<evidence type="ECO:0000256" key="1">
    <source>
        <dbReference type="SAM" id="MobiDB-lite"/>
    </source>
</evidence>
<dbReference type="EMBL" id="JARKIE010000065">
    <property type="protein sequence ID" value="KAJ7690365.1"/>
    <property type="molecule type" value="Genomic_DNA"/>
</dbReference>
<dbReference type="AlphaFoldDB" id="A0AAD7GGY1"/>
<evidence type="ECO:0000313" key="3">
    <source>
        <dbReference type="Proteomes" id="UP001221757"/>
    </source>
</evidence>
<dbReference type="Proteomes" id="UP001221757">
    <property type="component" value="Unassembled WGS sequence"/>
</dbReference>
<sequence>MPPRHRQQHWSFLAHLKQTAAVLDSPIVDTVTNAAAAPHPHPKSPHTRLRLHGVCVWGDDAQGAEEDAGEAAGTSECTHDDARVSGEDRAIFEDDCEDDACATAIGRAEADAMRGRARTHTAADLRSTRRAGAGRRCTRMRRRRAARAVGRAGRICTTSEDVTRGAQDASVLDVTRESVREWADANVSEDAAVPDEDETGMERGGGHGWKTTQAWLGWGRGRGMDMRRSPGRALGGTNPMGRDCRGRVRVRAWVRGGREAQALVEVVMRCGRAGRTGAWDGIVRFKLETCTLEHDEICGVRGVRTMFRTAVQGSNRRVYADSYVCWRMSTSRGRARERWRPRAIERRVGGAAIGARVPIVFMGMAGARWERVLSGVLLQAAR</sequence>